<organism evidence="1 2">
    <name type="scientific">Microctonus aethiopoides</name>
    <dbReference type="NCBI Taxonomy" id="144406"/>
    <lineage>
        <taxon>Eukaryota</taxon>
        <taxon>Metazoa</taxon>
        <taxon>Ecdysozoa</taxon>
        <taxon>Arthropoda</taxon>
        <taxon>Hexapoda</taxon>
        <taxon>Insecta</taxon>
        <taxon>Pterygota</taxon>
        <taxon>Neoptera</taxon>
        <taxon>Endopterygota</taxon>
        <taxon>Hymenoptera</taxon>
        <taxon>Apocrita</taxon>
        <taxon>Ichneumonoidea</taxon>
        <taxon>Braconidae</taxon>
        <taxon>Euphorinae</taxon>
        <taxon>Microctonus</taxon>
    </lineage>
</organism>
<proteinExistence type="predicted"/>
<reference evidence="1" key="2">
    <citation type="submission" date="2023-03" db="EMBL/GenBank/DDBJ databases">
        <authorList>
            <person name="Inwood S.N."/>
            <person name="Skelly J.G."/>
            <person name="Guhlin J."/>
            <person name="Harrop T.W.R."/>
            <person name="Goldson S.G."/>
            <person name="Dearden P.K."/>
        </authorList>
    </citation>
    <scope>NUCLEOTIDE SEQUENCE</scope>
    <source>
        <strain evidence="1">Irish</strain>
        <tissue evidence="1">Whole body</tissue>
    </source>
</reference>
<dbReference type="Proteomes" id="UP001168990">
    <property type="component" value="Unassembled WGS sequence"/>
</dbReference>
<dbReference type="EMBL" id="JAQQBS010001422">
    <property type="protein sequence ID" value="KAK0165643.1"/>
    <property type="molecule type" value="Genomic_DNA"/>
</dbReference>
<dbReference type="AlphaFoldDB" id="A0AA39FA04"/>
<sequence length="136" mass="15108">MKGIAESLFRIDEEQLRVVHFGVDNTDLNNILACANLAQIGDRLYKNYQDIIVKANESEARESCRGAASGEKKLVIENVKKLCDILPPEITQDIFPQLDVFNIPSENNNSLFDTALGCNVLPSDCRMTYTLGDNAT</sequence>
<evidence type="ECO:0000313" key="1">
    <source>
        <dbReference type="EMBL" id="KAK0165643.1"/>
    </source>
</evidence>
<accession>A0AA39FA04</accession>
<reference evidence="1" key="1">
    <citation type="journal article" date="2023" name="bioRxiv">
        <title>Scaffold-level genome assemblies of two parasitoid biocontrol wasps reveal the parthenogenesis mechanism and an associated novel virus.</title>
        <authorList>
            <person name="Inwood S."/>
            <person name="Skelly J."/>
            <person name="Guhlin J."/>
            <person name="Harrop T."/>
            <person name="Goldson S."/>
            <person name="Dearden P."/>
        </authorList>
    </citation>
    <scope>NUCLEOTIDE SEQUENCE</scope>
    <source>
        <strain evidence="1">Irish</strain>
        <tissue evidence="1">Whole body</tissue>
    </source>
</reference>
<evidence type="ECO:0000313" key="2">
    <source>
        <dbReference type="Proteomes" id="UP001168990"/>
    </source>
</evidence>
<name>A0AA39FA04_9HYME</name>
<gene>
    <name evidence="1" type="ORF">PV328_004145</name>
</gene>
<comment type="caution">
    <text evidence="1">The sequence shown here is derived from an EMBL/GenBank/DDBJ whole genome shotgun (WGS) entry which is preliminary data.</text>
</comment>
<protein>
    <submittedName>
        <fullName evidence="1">Uncharacterized protein</fullName>
    </submittedName>
</protein>
<keyword evidence="2" id="KW-1185">Reference proteome</keyword>